<organism evidence="1 2">
    <name type="scientific">Noviluteimonas caseinilytica</name>
    <dbReference type="NCBI Taxonomy" id="2675101"/>
    <lineage>
        <taxon>Bacteria</taxon>
        <taxon>Pseudomonadati</taxon>
        <taxon>Pseudomonadota</taxon>
        <taxon>Gammaproteobacteria</taxon>
        <taxon>Lysobacterales</taxon>
        <taxon>Lysobacteraceae</taxon>
        <taxon>Noviluteimonas</taxon>
    </lineage>
</organism>
<name>A0ABN6FTZ0_9GAMM</name>
<dbReference type="Proteomes" id="UP000681317">
    <property type="component" value="Chromosome"/>
</dbReference>
<evidence type="ECO:0008006" key="3">
    <source>
        <dbReference type="Google" id="ProtNLM"/>
    </source>
</evidence>
<dbReference type="RefSeq" id="WP_213434140.1">
    <property type="nucleotide sequence ID" value="NZ_AP024545.1"/>
</dbReference>
<evidence type="ECO:0000313" key="2">
    <source>
        <dbReference type="Proteomes" id="UP000681317"/>
    </source>
</evidence>
<dbReference type="EMBL" id="AP024545">
    <property type="protein sequence ID" value="BCT93199.1"/>
    <property type="molecule type" value="Genomic_DNA"/>
</dbReference>
<sequence length="105" mass="11610">MTPNEWHRIVEARDLQDVPRLVLATNAAGEAFWILDARSTGDFDPDSPIYTLHDAGHRLEEALARFALHGADPASLPPFGCIPVAHVLFDETRREALKLTSPPIT</sequence>
<accession>A0ABN6FTZ0</accession>
<gene>
    <name evidence="1" type="ORF">LYSCAS_22230</name>
</gene>
<evidence type="ECO:0000313" key="1">
    <source>
        <dbReference type="EMBL" id="BCT93199.1"/>
    </source>
</evidence>
<reference evidence="1 2" key="1">
    <citation type="submission" date="2021-03" db="EMBL/GenBank/DDBJ databases">
        <title>Complete Genome Sequences of Two Lysobacter Strains Isolated from Sea Water (Lysobacter caseinilyticus) and Soil (Lysobacter helvus) in South Korea.</title>
        <authorList>
            <person name="Watanabe Y."/>
            <person name="Arakawa K."/>
        </authorList>
    </citation>
    <scope>NUCLEOTIDE SEQUENCE [LARGE SCALE GENOMIC DNA]</scope>
    <source>
        <strain evidence="1 2">KVB24</strain>
    </source>
</reference>
<protein>
    <recommendedName>
        <fullName evidence="3">SMI1/KNR4 family protein</fullName>
    </recommendedName>
</protein>
<keyword evidence="2" id="KW-1185">Reference proteome</keyword>
<proteinExistence type="predicted"/>